<organism evidence="2 3">
    <name type="scientific">Ganoderma sinense ZZ0214-1</name>
    <dbReference type="NCBI Taxonomy" id="1077348"/>
    <lineage>
        <taxon>Eukaryota</taxon>
        <taxon>Fungi</taxon>
        <taxon>Dikarya</taxon>
        <taxon>Basidiomycota</taxon>
        <taxon>Agaricomycotina</taxon>
        <taxon>Agaricomycetes</taxon>
        <taxon>Polyporales</taxon>
        <taxon>Polyporaceae</taxon>
        <taxon>Ganoderma</taxon>
    </lineage>
</organism>
<dbReference type="Proteomes" id="UP000230002">
    <property type="component" value="Unassembled WGS sequence"/>
</dbReference>
<protein>
    <submittedName>
        <fullName evidence="2">Uncharacterized protein</fullName>
    </submittedName>
</protein>
<feature type="region of interest" description="Disordered" evidence="1">
    <location>
        <begin position="1"/>
        <end position="78"/>
    </location>
</feature>
<evidence type="ECO:0000313" key="2">
    <source>
        <dbReference type="EMBL" id="PIL34888.1"/>
    </source>
</evidence>
<reference evidence="2 3" key="1">
    <citation type="journal article" date="2015" name="Sci. Rep.">
        <title>Chromosome-level genome map provides insights into diverse defense mechanisms in the medicinal fungus Ganoderma sinense.</title>
        <authorList>
            <person name="Zhu Y."/>
            <person name="Xu J."/>
            <person name="Sun C."/>
            <person name="Zhou S."/>
            <person name="Xu H."/>
            <person name="Nelson D.R."/>
            <person name="Qian J."/>
            <person name="Song J."/>
            <person name="Luo H."/>
            <person name="Xiang L."/>
            <person name="Li Y."/>
            <person name="Xu Z."/>
            <person name="Ji A."/>
            <person name="Wang L."/>
            <person name="Lu S."/>
            <person name="Hayward A."/>
            <person name="Sun W."/>
            <person name="Li X."/>
            <person name="Schwartz D.C."/>
            <person name="Wang Y."/>
            <person name="Chen S."/>
        </authorList>
    </citation>
    <scope>NUCLEOTIDE SEQUENCE [LARGE SCALE GENOMIC DNA]</scope>
    <source>
        <strain evidence="2 3">ZZ0214-1</strain>
    </source>
</reference>
<name>A0A2G8SMT5_9APHY</name>
<sequence>MAADEDVVMGESSTETVTPGGVLEPAASLNHPTAAPTVLDTYEDWDEEEEEEGDSSLFSDFVNPRSSPPPVASPRLPPLCPSEVEHLVPPAATVKLEEYEDVGLPKLEELEPARIPVSPFRCPSRPCFTCGCPQKTPAQPTEECQWSRGATSRGTPLRGDFRIAGPNPEADRAAEPDDSEFSMSFSIETTEATSVELHFTSGDCEVSRTKGRSDAPTLPVFHWRVKVVRGGGPGSVSISAGCIWKTGDRL</sequence>
<accession>A0A2G8SMT5</accession>
<evidence type="ECO:0000313" key="3">
    <source>
        <dbReference type="Proteomes" id="UP000230002"/>
    </source>
</evidence>
<gene>
    <name evidence="2" type="ORF">GSI_02675</name>
</gene>
<dbReference type="EMBL" id="AYKW01000004">
    <property type="protein sequence ID" value="PIL34888.1"/>
    <property type="molecule type" value="Genomic_DNA"/>
</dbReference>
<feature type="compositionally biased region" description="Acidic residues" evidence="1">
    <location>
        <begin position="41"/>
        <end position="54"/>
    </location>
</feature>
<proteinExistence type="predicted"/>
<dbReference type="AlphaFoldDB" id="A0A2G8SMT5"/>
<feature type="compositionally biased region" description="Pro residues" evidence="1">
    <location>
        <begin position="66"/>
        <end position="78"/>
    </location>
</feature>
<keyword evidence="3" id="KW-1185">Reference proteome</keyword>
<evidence type="ECO:0000256" key="1">
    <source>
        <dbReference type="SAM" id="MobiDB-lite"/>
    </source>
</evidence>
<comment type="caution">
    <text evidence="2">The sequence shown here is derived from an EMBL/GenBank/DDBJ whole genome shotgun (WGS) entry which is preliminary data.</text>
</comment>